<protein>
    <submittedName>
        <fullName evidence="2">Uncharacterized protein</fullName>
    </submittedName>
</protein>
<proteinExistence type="predicted"/>
<feature type="compositionally biased region" description="Basic residues" evidence="1">
    <location>
        <begin position="45"/>
        <end position="56"/>
    </location>
</feature>
<comment type="caution">
    <text evidence="2">The sequence shown here is derived from an EMBL/GenBank/DDBJ whole genome shotgun (WGS) entry which is preliminary data.</text>
</comment>
<gene>
    <name evidence="2" type="ORF">NDU88_000330</name>
</gene>
<dbReference type="AlphaFoldDB" id="A0AAV7UPN7"/>
<organism evidence="2 3">
    <name type="scientific">Pleurodeles waltl</name>
    <name type="common">Iberian ribbed newt</name>
    <dbReference type="NCBI Taxonomy" id="8319"/>
    <lineage>
        <taxon>Eukaryota</taxon>
        <taxon>Metazoa</taxon>
        <taxon>Chordata</taxon>
        <taxon>Craniata</taxon>
        <taxon>Vertebrata</taxon>
        <taxon>Euteleostomi</taxon>
        <taxon>Amphibia</taxon>
        <taxon>Batrachia</taxon>
        <taxon>Caudata</taxon>
        <taxon>Salamandroidea</taxon>
        <taxon>Salamandridae</taxon>
        <taxon>Pleurodelinae</taxon>
        <taxon>Pleurodeles</taxon>
    </lineage>
</organism>
<evidence type="ECO:0000313" key="2">
    <source>
        <dbReference type="EMBL" id="KAJ1191013.1"/>
    </source>
</evidence>
<keyword evidence="3" id="KW-1185">Reference proteome</keyword>
<feature type="region of interest" description="Disordered" evidence="1">
    <location>
        <begin position="37"/>
        <end position="75"/>
    </location>
</feature>
<dbReference type="Proteomes" id="UP001066276">
    <property type="component" value="Chromosome 2_2"/>
</dbReference>
<accession>A0AAV7UPN7</accession>
<sequence length="75" mass="8435">MILGPTARNQGGWRGRRKPPRAGVLVRGSALCSQQFTAPAEHRQLRQRAPKLHLPARKNDVQTRRLFSASSKVHQ</sequence>
<reference evidence="2" key="1">
    <citation type="journal article" date="2022" name="bioRxiv">
        <title>Sequencing and chromosome-scale assembly of the giantPleurodeles waltlgenome.</title>
        <authorList>
            <person name="Brown T."/>
            <person name="Elewa A."/>
            <person name="Iarovenko S."/>
            <person name="Subramanian E."/>
            <person name="Araus A.J."/>
            <person name="Petzold A."/>
            <person name="Susuki M."/>
            <person name="Suzuki K.-i.T."/>
            <person name="Hayashi T."/>
            <person name="Toyoda A."/>
            <person name="Oliveira C."/>
            <person name="Osipova E."/>
            <person name="Leigh N.D."/>
            <person name="Simon A."/>
            <person name="Yun M.H."/>
        </authorList>
    </citation>
    <scope>NUCLEOTIDE SEQUENCE</scope>
    <source>
        <strain evidence="2">20211129_DDA</strain>
        <tissue evidence="2">Liver</tissue>
    </source>
</reference>
<name>A0AAV7UPN7_PLEWA</name>
<evidence type="ECO:0000256" key="1">
    <source>
        <dbReference type="SAM" id="MobiDB-lite"/>
    </source>
</evidence>
<dbReference type="EMBL" id="JANPWB010000004">
    <property type="protein sequence ID" value="KAJ1191013.1"/>
    <property type="molecule type" value="Genomic_DNA"/>
</dbReference>
<feature type="region of interest" description="Disordered" evidence="1">
    <location>
        <begin position="1"/>
        <end position="22"/>
    </location>
</feature>
<evidence type="ECO:0000313" key="3">
    <source>
        <dbReference type="Proteomes" id="UP001066276"/>
    </source>
</evidence>